<dbReference type="Gene3D" id="3.40.50.2300">
    <property type="match status" value="1"/>
</dbReference>
<keyword evidence="4" id="KW-1185">Reference proteome</keyword>
<organism evidence="3 4">
    <name type="scientific">Novispirillum itersonii</name>
    <name type="common">Aquaspirillum itersonii</name>
    <dbReference type="NCBI Taxonomy" id="189"/>
    <lineage>
        <taxon>Bacteria</taxon>
        <taxon>Pseudomonadati</taxon>
        <taxon>Pseudomonadota</taxon>
        <taxon>Alphaproteobacteria</taxon>
        <taxon>Rhodospirillales</taxon>
        <taxon>Novispirillaceae</taxon>
        <taxon>Novispirillum</taxon>
    </lineage>
</organism>
<protein>
    <submittedName>
        <fullName evidence="3">CheY-like chemotaxis protein</fullName>
    </submittedName>
</protein>
<dbReference type="SMART" id="SM00448">
    <property type="entry name" value="REC"/>
    <property type="match status" value="1"/>
</dbReference>
<comment type="caution">
    <text evidence="3">The sequence shown here is derived from an EMBL/GenBank/DDBJ whole genome shotgun (WGS) entry which is preliminary data.</text>
</comment>
<dbReference type="PANTHER" id="PTHR44520:SF2">
    <property type="entry name" value="RESPONSE REGULATOR RCP1"/>
    <property type="match status" value="1"/>
</dbReference>
<dbReference type="PANTHER" id="PTHR44520">
    <property type="entry name" value="RESPONSE REGULATOR RCP1-RELATED"/>
    <property type="match status" value="1"/>
</dbReference>
<dbReference type="Pfam" id="PF00072">
    <property type="entry name" value="Response_reg"/>
    <property type="match status" value="1"/>
</dbReference>
<feature type="domain" description="Response regulatory" evidence="2">
    <location>
        <begin position="8"/>
        <end position="134"/>
    </location>
</feature>
<dbReference type="Proteomes" id="UP000544872">
    <property type="component" value="Unassembled WGS sequence"/>
</dbReference>
<feature type="modified residue" description="4-aspartylphosphate" evidence="1">
    <location>
        <position position="67"/>
    </location>
</feature>
<accession>A0A7X0DN08</accession>
<name>A0A7X0DN08_NOVIT</name>
<keyword evidence="1" id="KW-0597">Phosphoprotein</keyword>
<evidence type="ECO:0000313" key="3">
    <source>
        <dbReference type="EMBL" id="MBB6211606.1"/>
    </source>
</evidence>
<dbReference type="AlphaFoldDB" id="A0A7X0DN08"/>
<sequence>MPLRRPAEILLVEDNPGDARLTFEALKSSGTSTNHIHHVNDGEQALRFLRKQAPYTSVPTPDVVLLDLNLPRKNGREVLTDVKADPALRSIPIVVLTTSSARDDINSCYALGANAYIVKPVEFDRFLDVVKSFELFWLQTVSLPRI</sequence>
<dbReference type="InterPro" id="IPR011006">
    <property type="entry name" value="CheY-like_superfamily"/>
</dbReference>
<gene>
    <name evidence="3" type="ORF">FHS48_003047</name>
</gene>
<dbReference type="GO" id="GO:0000160">
    <property type="term" value="P:phosphorelay signal transduction system"/>
    <property type="evidence" value="ECO:0007669"/>
    <property type="project" value="InterPro"/>
</dbReference>
<dbReference type="InterPro" id="IPR001789">
    <property type="entry name" value="Sig_transdc_resp-reg_receiver"/>
</dbReference>
<evidence type="ECO:0000259" key="2">
    <source>
        <dbReference type="PROSITE" id="PS50110"/>
    </source>
</evidence>
<dbReference type="CDD" id="cd17557">
    <property type="entry name" value="REC_Rcp-like"/>
    <property type="match status" value="1"/>
</dbReference>
<dbReference type="PROSITE" id="PS50110">
    <property type="entry name" value="RESPONSE_REGULATORY"/>
    <property type="match status" value="1"/>
</dbReference>
<reference evidence="3 4" key="1">
    <citation type="submission" date="2020-08" db="EMBL/GenBank/DDBJ databases">
        <title>Genomic Encyclopedia of Type Strains, Phase IV (KMG-IV): sequencing the most valuable type-strain genomes for metagenomic binning, comparative biology and taxonomic classification.</title>
        <authorList>
            <person name="Goeker M."/>
        </authorList>
    </citation>
    <scope>NUCLEOTIDE SEQUENCE [LARGE SCALE GENOMIC DNA]</scope>
    <source>
        <strain evidence="3 4">DSM 11590</strain>
    </source>
</reference>
<dbReference type="InterPro" id="IPR052893">
    <property type="entry name" value="TCS_response_regulator"/>
</dbReference>
<evidence type="ECO:0000256" key="1">
    <source>
        <dbReference type="PROSITE-ProRule" id="PRU00169"/>
    </source>
</evidence>
<evidence type="ECO:0000313" key="4">
    <source>
        <dbReference type="Proteomes" id="UP000544872"/>
    </source>
</evidence>
<proteinExistence type="predicted"/>
<dbReference type="EMBL" id="JACIIX010000012">
    <property type="protein sequence ID" value="MBB6211606.1"/>
    <property type="molecule type" value="Genomic_DNA"/>
</dbReference>
<dbReference type="RefSeq" id="WP_184264532.1">
    <property type="nucleotide sequence ID" value="NZ_JACIIX010000012.1"/>
</dbReference>
<dbReference type="SUPFAM" id="SSF52172">
    <property type="entry name" value="CheY-like"/>
    <property type="match status" value="1"/>
</dbReference>